<evidence type="ECO:0000256" key="3">
    <source>
        <dbReference type="ARBA" id="ARBA00022603"/>
    </source>
</evidence>
<dbReference type="GO" id="GO:0005737">
    <property type="term" value="C:cytoplasm"/>
    <property type="evidence" value="ECO:0007669"/>
    <property type="project" value="UniProtKB-SubCell"/>
</dbReference>
<dbReference type="PANTHER" id="PTHR14911">
    <property type="entry name" value="THUMP DOMAIN-CONTAINING"/>
    <property type="match status" value="1"/>
</dbReference>
<keyword evidence="5" id="KW-0819">tRNA processing</keyword>
<dbReference type="PROSITE" id="PS01261">
    <property type="entry name" value="UPF0020"/>
    <property type="match status" value="1"/>
</dbReference>
<organism evidence="7 8">
    <name type="scientific">Caldisphaera lagunensis (strain DSM 15908 / JCM 11604 / ANMR 0165 / IC-154)</name>
    <dbReference type="NCBI Taxonomy" id="1056495"/>
    <lineage>
        <taxon>Archaea</taxon>
        <taxon>Thermoproteota</taxon>
        <taxon>Thermoprotei</taxon>
        <taxon>Acidilobales</taxon>
        <taxon>Caldisphaeraceae</taxon>
        <taxon>Caldisphaera</taxon>
    </lineage>
</organism>
<feature type="domain" description="Ribosomal RNA large subunit methyltransferase K/L-like methyltransferase" evidence="6">
    <location>
        <begin position="162"/>
        <end position="318"/>
    </location>
</feature>
<keyword evidence="8" id="KW-1185">Reference proteome</keyword>
<accession>L0ADG3</accession>
<dbReference type="KEGG" id="clg:Calag_1453"/>
<gene>
    <name evidence="7" type="ordered locus">Calag_1453</name>
</gene>
<dbReference type="Pfam" id="PF01170">
    <property type="entry name" value="UPF0020"/>
    <property type="match status" value="1"/>
</dbReference>
<keyword evidence="2" id="KW-0963">Cytoplasm</keyword>
<evidence type="ECO:0000313" key="8">
    <source>
        <dbReference type="Proteomes" id="UP000010469"/>
    </source>
</evidence>
<dbReference type="PANTHER" id="PTHR14911:SF21">
    <property type="entry name" value="N2-METHYLGUANOSINE TRNA METHYLTRANSFERASE"/>
    <property type="match status" value="1"/>
</dbReference>
<dbReference type="Gene3D" id="3.40.50.150">
    <property type="entry name" value="Vaccinia Virus protein VP39"/>
    <property type="match status" value="1"/>
</dbReference>
<dbReference type="STRING" id="1056495.Calag_1453"/>
<evidence type="ECO:0000256" key="4">
    <source>
        <dbReference type="ARBA" id="ARBA00022679"/>
    </source>
</evidence>
<evidence type="ECO:0000256" key="2">
    <source>
        <dbReference type="ARBA" id="ARBA00022490"/>
    </source>
</evidence>
<dbReference type="eggNOG" id="arCOG00047">
    <property type="taxonomic scope" value="Archaea"/>
</dbReference>
<comment type="subcellular location">
    <subcellularLocation>
        <location evidence="1">Cytoplasm</location>
    </subcellularLocation>
</comment>
<proteinExistence type="predicted"/>
<dbReference type="GO" id="GO:0016423">
    <property type="term" value="F:tRNA (guanine) methyltransferase activity"/>
    <property type="evidence" value="ECO:0007669"/>
    <property type="project" value="TreeGrafter"/>
</dbReference>
<name>L0ADG3_CALLD</name>
<dbReference type="InParanoid" id="L0ADG3"/>
<dbReference type="InterPro" id="IPR053943">
    <property type="entry name" value="RlmKL-like_Mtase_CS"/>
</dbReference>
<dbReference type="AlphaFoldDB" id="L0ADG3"/>
<keyword evidence="3 7" id="KW-0489">Methyltransferase</keyword>
<dbReference type="HOGENOM" id="CLU_057819_0_0_2"/>
<dbReference type="GO" id="GO:0030488">
    <property type="term" value="P:tRNA methylation"/>
    <property type="evidence" value="ECO:0007669"/>
    <property type="project" value="TreeGrafter"/>
</dbReference>
<dbReference type="EMBL" id="CP003378">
    <property type="protein sequence ID" value="AFZ71157.1"/>
    <property type="molecule type" value="Genomic_DNA"/>
</dbReference>
<dbReference type="SUPFAM" id="SSF53335">
    <property type="entry name" value="S-adenosyl-L-methionine-dependent methyltransferases"/>
    <property type="match status" value="1"/>
</dbReference>
<evidence type="ECO:0000313" key="7">
    <source>
        <dbReference type="EMBL" id="AFZ71157.1"/>
    </source>
</evidence>
<evidence type="ECO:0000256" key="5">
    <source>
        <dbReference type="ARBA" id="ARBA00022694"/>
    </source>
</evidence>
<keyword evidence="4" id="KW-0808">Transferase</keyword>
<evidence type="ECO:0000256" key="1">
    <source>
        <dbReference type="ARBA" id="ARBA00004496"/>
    </source>
</evidence>
<dbReference type="InterPro" id="IPR029063">
    <property type="entry name" value="SAM-dependent_MTases_sf"/>
</dbReference>
<evidence type="ECO:0000259" key="6">
    <source>
        <dbReference type="Pfam" id="PF01170"/>
    </source>
</evidence>
<reference evidence="8" key="1">
    <citation type="submission" date="2012-03" db="EMBL/GenBank/DDBJ databases">
        <title>Complete genome of Caldisphaera lagunensis DSM 15908.</title>
        <authorList>
            <person name="Lucas S."/>
            <person name="Copeland A."/>
            <person name="Lapidus A."/>
            <person name="Glavina del Rio T."/>
            <person name="Dalin E."/>
            <person name="Tice H."/>
            <person name="Bruce D."/>
            <person name="Goodwin L."/>
            <person name="Pitluck S."/>
            <person name="Peters L."/>
            <person name="Mikhailova N."/>
            <person name="Teshima H."/>
            <person name="Kyrpides N."/>
            <person name="Mavromatis K."/>
            <person name="Ivanova N."/>
            <person name="Brettin T."/>
            <person name="Detter J.C."/>
            <person name="Han C."/>
            <person name="Larimer F."/>
            <person name="Land M."/>
            <person name="Hauser L."/>
            <person name="Markowitz V."/>
            <person name="Cheng J.-F."/>
            <person name="Hugenholtz P."/>
            <person name="Woyke T."/>
            <person name="Wu D."/>
            <person name="Spring S."/>
            <person name="Schroeder M."/>
            <person name="Brambilla E."/>
            <person name="Klenk H.-P."/>
            <person name="Eisen J.A."/>
        </authorList>
    </citation>
    <scope>NUCLEOTIDE SEQUENCE [LARGE SCALE GENOMIC DNA]</scope>
    <source>
        <strain evidence="8">DSM 15908 / JCM 11604 / IC-154</strain>
    </source>
</reference>
<protein>
    <submittedName>
        <fullName evidence="7">Putative DNA modification methylase</fullName>
    </submittedName>
</protein>
<dbReference type="InterPro" id="IPR000241">
    <property type="entry name" value="RlmKL-like_Mtase"/>
</dbReference>
<sequence>MFALQKYYALLSGLHPTLPKAELESLIEVTNSKAKIIYNFDGVSIIEGFLDANNIVKRSGYIKEMGYLLGIYEDIDYNDIVKKLKDYGIKEAKVKGFRYKGFSHHINIPNVEISLSRELDKNGINANPRSNTIVRIIITEGIIIAGLLISIQENSYKERIRNRPFKRPGQIDQQLSRVMVNLSRLKDNYVFLDPFCGTGSLALEACSLNASLSICMDLDINMVKGSMLNMKSYDCCKSYLIVRHNVVKMPLKDESIDSLSTDPPYGRSTSTNKKGYKILTKNFLEEGLRVLKKGSYVVYAGPSYERPYIIAKDLGYEMIGTYDMFVHNSLNRQIVVVRKT</sequence>
<dbReference type="Proteomes" id="UP000010469">
    <property type="component" value="Chromosome"/>
</dbReference>